<proteinExistence type="predicted"/>
<dbReference type="EMBL" id="JADQDF010000001">
    <property type="protein sequence ID" value="MBW0128652.1"/>
    <property type="molecule type" value="Genomic_DNA"/>
</dbReference>
<protein>
    <recommendedName>
        <fullName evidence="3">Secreted protein</fullName>
    </recommendedName>
</protein>
<sequence length="73" mass="7939">MAWEIVLAVATMALAVAAAVRLMLLAQQLTARESELAAEHMELEAWERDLIVAAEGRGCAACRLRVCKDCTSH</sequence>
<dbReference type="Proteomes" id="UP000694300">
    <property type="component" value="Unassembled WGS sequence"/>
</dbReference>
<evidence type="ECO:0008006" key="3">
    <source>
        <dbReference type="Google" id="ProtNLM"/>
    </source>
</evidence>
<gene>
    <name evidence="1" type="ORF">I4I82_13285</name>
</gene>
<evidence type="ECO:0000313" key="1">
    <source>
        <dbReference type="EMBL" id="MBW0128652.1"/>
    </source>
</evidence>
<accession>A0ABS6U8U1</accession>
<keyword evidence="2" id="KW-1185">Reference proteome</keyword>
<evidence type="ECO:0000313" key="2">
    <source>
        <dbReference type="Proteomes" id="UP000694300"/>
    </source>
</evidence>
<organism evidence="1 2">
    <name type="scientific">Pseudonocardia oceani</name>
    <dbReference type="NCBI Taxonomy" id="2792013"/>
    <lineage>
        <taxon>Bacteria</taxon>
        <taxon>Bacillati</taxon>
        <taxon>Actinomycetota</taxon>
        <taxon>Actinomycetes</taxon>
        <taxon>Pseudonocardiales</taxon>
        <taxon>Pseudonocardiaceae</taxon>
        <taxon>Pseudonocardia</taxon>
    </lineage>
</organism>
<comment type="caution">
    <text evidence="1">The sequence shown here is derived from an EMBL/GenBank/DDBJ whole genome shotgun (WGS) entry which is preliminary data.</text>
</comment>
<reference evidence="1 2" key="1">
    <citation type="submission" date="2020-11" db="EMBL/GenBank/DDBJ databases">
        <title>Pseudonocardia abyssalis sp. nov. and Pseudonocardia oceani sp. nov., description and phylogenomic analysis of two novel actinomycetes isolated from the deep Southern Ocean.</title>
        <authorList>
            <person name="Parra J."/>
        </authorList>
    </citation>
    <scope>NUCLEOTIDE SEQUENCE [LARGE SCALE GENOMIC DNA]</scope>
    <source>
        <strain evidence="2">KRD185</strain>
    </source>
</reference>
<name>A0ABS6U8U1_9PSEU</name>
<dbReference type="RefSeq" id="WP_218591284.1">
    <property type="nucleotide sequence ID" value="NZ_JADQDE010000079.1"/>
</dbReference>